<name>A0ABX0U6S7_9FLAO</name>
<dbReference type="RefSeq" id="WP_167182894.1">
    <property type="nucleotide sequence ID" value="NZ_JAASQL010000001.1"/>
</dbReference>
<dbReference type="InterPro" id="IPR048954">
    <property type="entry name" value="PorZ_N"/>
</dbReference>
<comment type="caution">
    <text evidence="2">The sequence shown here is derived from an EMBL/GenBank/DDBJ whole genome shotgun (WGS) entry which is preliminary data.</text>
</comment>
<feature type="domain" description="PorZ N-terminal beta-propeller" evidence="1">
    <location>
        <begin position="45"/>
        <end position="191"/>
    </location>
</feature>
<dbReference type="SUPFAM" id="SSF63829">
    <property type="entry name" value="Calcium-dependent phosphotriesterase"/>
    <property type="match status" value="1"/>
</dbReference>
<evidence type="ECO:0000313" key="3">
    <source>
        <dbReference type="Proteomes" id="UP000745859"/>
    </source>
</evidence>
<dbReference type="InterPro" id="IPR015943">
    <property type="entry name" value="WD40/YVTN_repeat-like_dom_sf"/>
</dbReference>
<accession>A0ABX0U6S7</accession>
<dbReference type="Pfam" id="PF21544">
    <property type="entry name" value="PorZ_N_b_propeller"/>
    <property type="match status" value="1"/>
</dbReference>
<keyword evidence="3" id="KW-1185">Reference proteome</keyword>
<evidence type="ECO:0000313" key="2">
    <source>
        <dbReference type="EMBL" id="NIJ43878.1"/>
    </source>
</evidence>
<gene>
    <name evidence="2" type="ORF">FHR24_000317</name>
</gene>
<dbReference type="Gene3D" id="2.130.10.10">
    <property type="entry name" value="YVTN repeat-like/Quinoprotein amine dehydrogenase"/>
    <property type="match status" value="3"/>
</dbReference>
<proteinExistence type="predicted"/>
<evidence type="ECO:0000259" key="1">
    <source>
        <dbReference type="Pfam" id="PF21544"/>
    </source>
</evidence>
<dbReference type="EMBL" id="JAASQL010000001">
    <property type="protein sequence ID" value="NIJ43878.1"/>
    <property type="molecule type" value="Genomic_DNA"/>
</dbReference>
<dbReference type="Proteomes" id="UP000745859">
    <property type="component" value="Unassembled WGS sequence"/>
</dbReference>
<protein>
    <submittedName>
        <fullName evidence="2">Ligand-binding sensor domain-containing protein</fullName>
    </submittedName>
</protein>
<reference evidence="2 3" key="1">
    <citation type="submission" date="2020-03" db="EMBL/GenBank/DDBJ databases">
        <title>Genomic Encyclopedia of Type Strains, Phase IV (KMG-IV): sequencing the most valuable type-strain genomes for metagenomic binning, comparative biology and taxonomic classification.</title>
        <authorList>
            <person name="Goeker M."/>
        </authorList>
    </citation>
    <scope>NUCLEOTIDE SEQUENCE [LARGE SCALE GENOMIC DNA]</scope>
    <source>
        <strain evidence="2 3">DSM 101599</strain>
    </source>
</reference>
<organism evidence="2 3">
    <name type="scientific">Wenyingzhuangia heitensis</name>
    <dbReference type="NCBI Taxonomy" id="1487859"/>
    <lineage>
        <taxon>Bacteria</taxon>
        <taxon>Pseudomonadati</taxon>
        <taxon>Bacteroidota</taxon>
        <taxon>Flavobacteriia</taxon>
        <taxon>Flavobacteriales</taxon>
        <taxon>Flavobacteriaceae</taxon>
        <taxon>Wenyingzhuangia</taxon>
    </lineage>
</organism>
<sequence length="791" mass="87986">MKKVISILILFWSINLIAQKDYSSQWEDLFSYNEIIDFVIQTDIIYAVTENAMFIYNLKNQEIQKKSSINGLSGAKTSTVFFDENSESVFIGYENGLIDILDTNQDVYPVTGINQNIILVNKKVNGFYNDGDKTYVYGSFGILEFDIENKEFGDSYKLSNSESPLEVNAVSVYNDNLYAATIDGLYSINVSKTSQVSPNKFSNWTQISTGNITGLLMVDTALYFYKENVVRNINSPNDNSISFPETIINLDKTDTVNQITVSSSKRIKIYTINDFNALTELDFSQSLSHTFTASKTLYDKNNFYVATTTNGILSTKISDNNLYTEIHPEGPSRNDTFSITARKGDLWISYGSYNNIYNFGGKTVGISGFYNNQWYSIPYSEFNARDIIKIEVNPFDSSKIYLASYFNGVNVLSFDEKSKLWKTTDKWTDKTTDNGLAGSGATSEPIIPYLIIDNNDKLWVPNTYAKENKNFSSYNFKSETWEALIDYSSYANRLDVRMNNMYVHNDGNIFAGTSANGLYVFKETYDQNLSIDNSDNKITAINELSDSGNLPSKMVRAVVVDNNDKVWIGTDIGLLVFDDYENLYSKTKGAASKIIIEESGVPSELLGNTKINDIIIDKAGSKWIATDGAGIFNVSSDGQTTFNIFNITNSPLLSDNVIDLELDEDTGSIYMVTDKGVLVYTNNSEPFGTSITSVIAYPNPAIRNQVGHEKITIVAKDGNGIPDGTNVKIMDVSGRLVFETNVSDSGDSQGGRIVWNKKNLRGNSVASGIYIVLLSNADGTENTTTKIAIVN</sequence>